<dbReference type="AlphaFoldDB" id="A0A5P1EZW6"/>
<gene>
    <name evidence="2" type="ORF">A4U43_C04F9110</name>
</gene>
<evidence type="ECO:0000313" key="2">
    <source>
        <dbReference type="EMBL" id="ONK71482.1"/>
    </source>
</evidence>
<organism evidence="2 3">
    <name type="scientific">Asparagus officinalis</name>
    <name type="common">Garden asparagus</name>
    <dbReference type="NCBI Taxonomy" id="4686"/>
    <lineage>
        <taxon>Eukaryota</taxon>
        <taxon>Viridiplantae</taxon>
        <taxon>Streptophyta</taxon>
        <taxon>Embryophyta</taxon>
        <taxon>Tracheophyta</taxon>
        <taxon>Spermatophyta</taxon>
        <taxon>Magnoliopsida</taxon>
        <taxon>Liliopsida</taxon>
        <taxon>Asparagales</taxon>
        <taxon>Asparagaceae</taxon>
        <taxon>Asparagoideae</taxon>
        <taxon>Asparagus</taxon>
    </lineage>
</organism>
<evidence type="ECO:0000313" key="3">
    <source>
        <dbReference type="Proteomes" id="UP000243459"/>
    </source>
</evidence>
<feature type="region of interest" description="Disordered" evidence="1">
    <location>
        <begin position="25"/>
        <end position="104"/>
    </location>
</feature>
<protein>
    <submittedName>
        <fullName evidence="2">Uncharacterized protein</fullName>
    </submittedName>
</protein>
<proteinExistence type="predicted"/>
<dbReference type="Gramene" id="ONK71482">
    <property type="protein sequence ID" value="ONK71482"/>
    <property type="gene ID" value="A4U43_C04F9110"/>
</dbReference>
<name>A0A5P1EZW6_ASPOF</name>
<sequence length="104" mass="10913">MYVSLMNLYGEYEAAVDGDVACKQDWISDSDGNDDYDWGTHEADLVPASDGSAGPSKKAKPSGGEENHDSGDDSGWDTDEGAVRAHGAVSAPSPLEEELYEGGS</sequence>
<evidence type="ECO:0000256" key="1">
    <source>
        <dbReference type="SAM" id="MobiDB-lite"/>
    </source>
</evidence>
<reference evidence="3" key="1">
    <citation type="journal article" date="2017" name="Nat. Commun.">
        <title>The asparagus genome sheds light on the origin and evolution of a young Y chromosome.</title>
        <authorList>
            <person name="Harkess A."/>
            <person name="Zhou J."/>
            <person name="Xu C."/>
            <person name="Bowers J.E."/>
            <person name="Van der Hulst R."/>
            <person name="Ayyampalayam S."/>
            <person name="Mercati F."/>
            <person name="Riccardi P."/>
            <person name="McKain M.R."/>
            <person name="Kakrana A."/>
            <person name="Tang H."/>
            <person name="Ray J."/>
            <person name="Groenendijk J."/>
            <person name="Arikit S."/>
            <person name="Mathioni S.M."/>
            <person name="Nakano M."/>
            <person name="Shan H."/>
            <person name="Telgmann-Rauber A."/>
            <person name="Kanno A."/>
            <person name="Yue Z."/>
            <person name="Chen H."/>
            <person name="Li W."/>
            <person name="Chen Y."/>
            <person name="Xu X."/>
            <person name="Zhang Y."/>
            <person name="Luo S."/>
            <person name="Chen H."/>
            <person name="Gao J."/>
            <person name="Mao Z."/>
            <person name="Pires J.C."/>
            <person name="Luo M."/>
            <person name="Kudrna D."/>
            <person name="Wing R.A."/>
            <person name="Meyers B.C."/>
            <person name="Yi K."/>
            <person name="Kong H."/>
            <person name="Lavrijsen P."/>
            <person name="Sunseri F."/>
            <person name="Falavigna A."/>
            <person name="Ye Y."/>
            <person name="Leebens-Mack J.H."/>
            <person name="Chen G."/>
        </authorList>
    </citation>
    <scope>NUCLEOTIDE SEQUENCE [LARGE SCALE GENOMIC DNA]</scope>
    <source>
        <strain evidence="3">cv. DH0086</strain>
    </source>
</reference>
<keyword evidence="3" id="KW-1185">Reference proteome</keyword>
<accession>A0A5P1EZW6</accession>
<dbReference type="EMBL" id="CM007384">
    <property type="protein sequence ID" value="ONK71482.1"/>
    <property type="molecule type" value="Genomic_DNA"/>
</dbReference>
<dbReference type="Proteomes" id="UP000243459">
    <property type="component" value="Chromosome 4"/>
</dbReference>
<feature type="compositionally biased region" description="Acidic residues" evidence="1">
    <location>
        <begin position="95"/>
        <end position="104"/>
    </location>
</feature>